<name>A0A1Y4MUX5_9FIRM</name>
<dbReference type="AlphaFoldDB" id="A0A1Y4MUX5"/>
<dbReference type="InterPro" id="IPR050570">
    <property type="entry name" value="Cell_wall_metabolism_enzyme"/>
</dbReference>
<dbReference type="SUPFAM" id="SSF51261">
    <property type="entry name" value="Duplicated hybrid motif"/>
    <property type="match status" value="1"/>
</dbReference>
<evidence type="ECO:0000256" key="1">
    <source>
        <dbReference type="ARBA" id="ARBA00022729"/>
    </source>
</evidence>
<dbReference type="Pfam" id="PF01551">
    <property type="entry name" value="Peptidase_M23"/>
    <property type="match status" value="1"/>
</dbReference>
<accession>A0A1Y4MUX5</accession>
<proteinExistence type="predicted"/>
<dbReference type="CDD" id="cd12797">
    <property type="entry name" value="M23_peptidase"/>
    <property type="match status" value="1"/>
</dbReference>
<organism evidence="3 4">
    <name type="scientific">Anaerotruncus colihominis</name>
    <dbReference type="NCBI Taxonomy" id="169435"/>
    <lineage>
        <taxon>Bacteria</taxon>
        <taxon>Bacillati</taxon>
        <taxon>Bacillota</taxon>
        <taxon>Clostridia</taxon>
        <taxon>Eubacteriales</taxon>
        <taxon>Oscillospiraceae</taxon>
        <taxon>Anaerotruncus</taxon>
    </lineage>
</organism>
<feature type="domain" description="G5" evidence="2">
    <location>
        <begin position="103"/>
        <end position="183"/>
    </location>
</feature>
<evidence type="ECO:0000313" key="3">
    <source>
        <dbReference type="EMBL" id="OUP68090.1"/>
    </source>
</evidence>
<gene>
    <name evidence="3" type="ORF">B5F11_15125</name>
</gene>
<comment type="caution">
    <text evidence="3">The sequence shown here is derived from an EMBL/GenBank/DDBJ whole genome shotgun (WGS) entry which is preliminary data.</text>
</comment>
<dbReference type="SMART" id="SM01208">
    <property type="entry name" value="G5"/>
    <property type="match status" value="1"/>
</dbReference>
<dbReference type="RefSeq" id="WP_087302469.1">
    <property type="nucleotide sequence ID" value="NZ_NFKP01000022.1"/>
</dbReference>
<dbReference type="PROSITE" id="PS51109">
    <property type="entry name" value="G5"/>
    <property type="match status" value="1"/>
</dbReference>
<evidence type="ECO:0000313" key="4">
    <source>
        <dbReference type="Proteomes" id="UP000196386"/>
    </source>
</evidence>
<dbReference type="GO" id="GO:0004222">
    <property type="term" value="F:metalloendopeptidase activity"/>
    <property type="evidence" value="ECO:0007669"/>
    <property type="project" value="TreeGrafter"/>
</dbReference>
<dbReference type="InterPro" id="IPR011098">
    <property type="entry name" value="G5_dom"/>
</dbReference>
<dbReference type="PANTHER" id="PTHR21666:SF270">
    <property type="entry name" value="MUREIN HYDROLASE ACTIVATOR ENVC"/>
    <property type="match status" value="1"/>
</dbReference>
<dbReference type="Proteomes" id="UP000196386">
    <property type="component" value="Unassembled WGS sequence"/>
</dbReference>
<evidence type="ECO:0000259" key="2">
    <source>
        <dbReference type="PROSITE" id="PS51109"/>
    </source>
</evidence>
<dbReference type="EMBL" id="NFKP01000022">
    <property type="protein sequence ID" value="OUP68090.1"/>
    <property type="molecule type" value="Genomic_DNA"/>
</dbReference>
<dbReference type="Gene3D" id="2.70.70.10">
    <property type="entry name" value="Glucose Permease (Domain IIA)"/>
    <property type="match status" value="1"/>
</dbReference>
<dbReference type="Gene3D" id="2.20.230.10">
    <property type="entry name" value="Resuscitation-promoting factor rpfb"/>
    <property type="match status" value="1"/>
</dbReference>
<sequence length="316" mass="34319">MEKPAVESIVKTAGNGTKRWYNMRGTNGEAVCSRQPATTAAKQRAAHVTPQPKPALPVSLPLCGRQARKGLPLWYNRMKKQTAAITAVVCVFLFATHTQALEVPARVTRTVTTTQKIPFATSYIDLPGIYRGYEEPVRSGTPGEQKIEAQVIYEGDRAVKVVSIKAEQTAQPVNAVVKRGTKVLYSETADGSAWKTSFARPLKGGWLSADFYDYPHHNGIDLAAPYGTPVYAAAEGVVEQAGWYGEYGICVILRHADGSRTLYGHNSSVSVSVGQTVKQGEKIANVGSTGNSTGNHLHFEIRVDGRMIDPLVYLDQ</sequence>
<dbReference type="PANTHER" id="PTHR21666">
    <property type="entry name" value="PEPTIDASE-RELATED"/>
    <property type="match status" value="1"/>
</dbReference>
<dbReference type="Pfam" id="PF07501">
    <property type="entry name" value="G5"/>
    <property type="match status" value="1"/>
</dbReference>
<keyword evidence="1" id="KW-0732">Signal</keyword>
<dbReference type="InterPro" id="IPR016047">
    <property type="entry name" value="M23ase_b-sheet_dom"/>
</dbReference>
<protein>
    <recommendedName>
        <fullName evidence="2">G5 domain-containing protein</fullName>
    </recommendedName>
</protein>
<reference evidence="4" key="1">
    <citation type="submission" date="2017-04" db="EMBL/GenBank/DDBJ databases">
        <title>Function of individual gut microbiota members based on whole genome sequencing of pure cultures obtained from chicken caecum.</title>
        <authorList>
            <person name="Medvecky M."/>
            <person name="Cejkova D."/>
            <person name="Polansky O."/>
            <person name="Karasova D."/>
            <person name="Kubasova T."/>
            <person name="Cizek A."/>
            <person name="Rychlik I."/>
        </authorList>
    </citation>
    <scope>NUCLEOTIDE SEQUENCE [LARGE SCALE GENOMIC DNA]</scope>
    <source>
        <strain evidence="4">An175</strain>
    </source>
</reference>
<dbReference type="InterPro" id="IPR011055">
    <property type="entry name" value="Dup_hybrid_motif"/>
</dbReference>